<gene>
    <name evidence="3" type="ORF">F5891DRAFT_1191035</name>
</gene>
<dbReference type="InterPro" id="IPR005824">
    <property type="entry name" value="KOW"/>
</dbReference>
<dbReference type="InterPro" id="IPR014722">
    <property type="entry name" value="Rib_uL2_dom2"/>
</dbReference>
<feature type="compositionally biased region" description="Polar residues" evidence="1">
    <location>
        <begin position="105"/>
        <end position="125"/>
    </location>
</feature>
<keyword evidence="4" id="KW-1185">Reference proteome</keyword>
<comment type="caution">
    <text evidence="3">The sequence shown here is derived from an EMBL/GenBank/DDBJ whole genome shotgun (WGS) entry which is preliminary data.</text>
</comment>
<feature type="domain" description="KOW" evidence="2">
    <location>
        <begin position="474"/>
        <end position="501"/>
    </location>
</feature>
<feature type="domain" description="KOW" evidence="2">
    <location>
        <begin position="912"/>
        <end position="939"/>
    </location>
</feature>
<dbReference type="GeneID" id="64661703"/>
<feature type="domain" description="KOW" evidence="2">
    <location>
        <begin position="547"/>
        <end position="574"/>
    </location>
</feature>
<feature type="domain" description="KOW" evidence="2">
    <location>
        <begin position="684"/>
        <end position="711"/>
    </location>
</feature>
<dbReference type="SUPFAM" id="SSF50104">
    <property type="entry name" value="Translation proteins SH3-like domain"/>
    <property type="match status" value="1"/>
</dbReference>
<dbReference type="EMBL" id="JABBWK010000040">
    <property type="protein sequence ID" value="KAG1898355.1"/>
    <property type="molecule type" value="Genomic_DNA"/>
</dbReference>
<protein>
    <recommendedName>
        <fullName evidence="2">KOW domain-containing protein</fullName>
    </recommendedName>
</protein>
<feature type="region of interest" description="Disordered" evidence="1">
    <location>
        <begin position="98"/>
        <end position="176"/>
    </location>
</feature>
<feature type="compositionally biased region" description="Polar residues" evidence="1">
    <location>
        <begin position="768"/>
        <end position="805"/>
    </location>
</feature>
<evidence type="ECO:0000313" key="3">
    <source>
        <dbReference type="EMBL" id="KAG1898355.1"/>
    </source>
</evidence>
<dbReference type="SMART" id="SM00739">
    <property type="entry name" value="KOW"/>
    <property type="match status" value="7"/>
</dbReference>
<organism evidence="3 4">
    <name type="scientific">Suillus fuscotomentosus</name>
    <dbReference type="NCBI Taxonomy" id="1912939"/>
    <lineage>
        <taxon>Eukaryota</taxon>
        <taxon>Fungi</taxon>
        <taxon>Dikarya</taxon>
        <taxon>Basidiomycota</taxon>
        <taxon>Agaricomycotina</taxon>
        <taxon>Agaricomycetes</taxon>
        <taxon>Agaricomycetidae</taxon>
        <taxon>Boletales</taxon>
        <taxon>Suillineae</taxon>
        <taxon>Suillaceae</taxon>
        <taxon>Suillus</taxon>
    </lineage>
</organism>
<feature type="domain" description="KOW" evidence="2">
    <location>
        <begin position="290"/>
        <end position="317"/>
    </location>
</feature>
<feature type="domain" description="KOW" evidence="2">
    <location>
        <begin position="623"/>
        <end position="650"/>
    </location>
</feature>
<dbReference type="Gene3D" id="2.30.30.30">
    <property type="match status" value="1"/>
</dbReference>
<feature type="compositionally biased region" description="Acidic residues" evidence="1">
    <location>
        <begin position="146"/>
        <end position="161"/>
    </location>
</feature>
<dbReference type="InterPro" id="IPR008991">
    <property type="entry name" value="Translation_prot_SH3-like_sf"/>
</dbReference>
<name>A0AAD4E2J4_9AGAM</name>
<evidence type="ECO:0000256" key="1">
    <source>
        <dbReference type="SAM" id="MobiDB-lite"/>
    </source>
</evidence>
<proteinExistence type="predicted"/>
<evidence type="ECO:0000259" key="2">
    <source>
        <dbReference type="SMART" id="SM00739"/>
    </source>
</evidence>
<feature type="region of interest" description="Disordered" evidence="1">
    <location>
        <begin position="768"/>
        <end position="809"/>
    </location>
</feature>
<dbReference type="AlphaFoldDB" id="A0AAD4E2J4"/>
<sequence>MSKCARSGGDEPPSKRHCSIDIQANQAVPPALYDNGAWEILAKFLTTSMSLSEVDDAHIAYLGDRYLADEWAEPRRLLFSGDEDNTKSLENFTKLWKTHIPNPPEKSSVSIPASRRNGYSSSSRAQKSRKLSKAASKFIADKADVGDDEEEEEEYDGEDWDGPSMQSPIVTSLPGTSTKRRLAATFDDMATWFKQHLPSSSEDNLAYRSPESRMYLLHVQRTTTQYVADHLRRKEFPVIVSAWSAGQLYVVADSPTTIAKSLPLSLYLAVKEYSHIAEEECEAVERTQSKFPQQAWVRIKGSKYRGDIAQVFEQLPNGLVTVLIVARDFPYSMPSGSRALIQQSLLPNQKSVSDIIRDDEVVGWKYKGESYYMGLLLKNFHRDRLELVASPHVDDIRLHLDAGWNQLFLNETVVAFSLQFLRMGDWARVVKGSLRGELGQVVSTDHTLGTLSLQSAFDGRLKEMEVRLKDIERIFQVGDTVRVVAGSYLGLEGHIVQICGDTFHLCQHATNEQVEVSKYYLDQRPLNHTVHSRFPMQQDFEPSELDSIQIGDFIEVLDGEHMGKRGVVDWLAKGDNKLWFRDILSTESIESSGGLSSLSVPIAIVQRMDLTATIQYTKERGYDVRPGDIVTVVRGPEYEAKGVVQSIDFPNAHLSVLCDGDHTLINVPIGFVMKVRNAAFDSFKKDIGQEVFIIGGGHKGYRATLYSLGVEACTVAIHGQKCITVKLCDVVTKYGMRLNGAMLEGPELISFCVMRKKLYLAPPCRSTTPPYKKIPSSSSTSIMEPIPSSSDPSLSVNPNTSTSDPWTVDKLDTQDNIDVGAEKLSDSGPLAWLMTKEFFSTFFNHHAMLKVSPIFDVSLSKQFVSTPCPDPFCGENGPAPEGCVAAYCTSNNVGAKMKHYHIPAMYLSPAPPRKKNQKCLILAGAHRGLIGTVTKCSIKNNLADISITPTITVTLRFDEMCLVEPME</sequence>
<feature type="compositionally biased region" description="Polar residues" evidence="1">
    <location>
        <begin position="164"/>
        <end position="176"/>
    </location>
</feature>
<dbReference type="RefSeq" id="XP_041223931.1">
    <property type="nucleotide sequence ID" value="XM_041367405.1"/>
</dbReference>
<evidence type="ECO:0000313" key="4">
    <source>
        <dbReference type="Proteomes" id="UP001195769"/>
    </source>
</evidence>
<dbReference type="Proteomes" id="UP001195769">
    <property type="component" value="Unassembled WGS sequence"/>
</dbReference>
<reference evidence="3" key="1">
    <citation type="journal article" date="2020" name="New Phytol.">
        <title>Comparative genomics reveals dynamic genome evolution in host specialist ectomycorrhizal fungi.</title>
        <authorList>
            <person name="Lofgren L.A."/>
            <person name="Nguyen N.H."/>
            <person name="Vilgalys R."/>
            <person name="Ruytinx J."/>
            <person name="Liao H.L."/>
            <person name="Branco S."/>
            <person name="Kuo A."/>
            <person name="LaButti K."/>
            <person name="Lipzen A."/>
            <person name="Andreopoulos W."/>
            <person name="Pangilinan J."/>
            <person name="Riley R."/>
            <person name="Hundley H."/>
            <person name="Na H."/>
            <person name="Barry K."/>
            <person name="Grigoriev I.V."/>
            <person name="Stajich J.E."/>
            <person name="Kennedy P.G."/>
        </authorList>
    </citation>
    <scope>NUCLEOTIDE SEQUENCE</scope>
    <source>
        <strain evidence="3">FC203</strain>
    </source>
</reference>
<accession>A0AAD4E2J4</accession>
<feature type="domain" description="KOW" evidence="2">
    <location>
        <begin position="420"/>
        <end position="447"/>
    </location>
</feature>